<keyword evidence="4" id="KW-1185">Reference proteome</keyword>
<evidence type="ECO:0000259" key="2">
    <source>
        <dbReference type="PROSITE" id="PS50110"/>
    </source>
</evidence>
<protein>
    <recommendedName>
        <fullName evidence="2">Response regulatory domain-containing protein</fullName>
    </recommendedName>
</protein>
<dbReference type="PANTHER" id="PTHR43228">
    <property type="entry name" value="TWO-COMPONENT RESPONSE REGULATOR"/>
    <property type="match status" value="1"/>
</dbReference>
<evidence type="ECO:0000256" key="1">
    <source>
        <dbReference type="PROSITE-ProRule" id="PRU00169"/>
    </source>
</evidence>
<dbReference type="InterPro" id="IPR052048">
    <property type="entry name" value="ST_Response_Regulator"/>
</dbReference>
<dbReference type="Pfam" id="PF00072">
    <property type="entry name" value="Response_reg"/>
    <property type="match status" value="1"/>
</dbReference>
<gene>
    <name evidence="3" type="ORF">B2M26_01150</name>
</gene>
<dbReference type="CDD" id="cd00156">
    <property type="entry name" value="REC"/>
    <property type="match status" value="1"/>
</dbReference>
<feature type="modified residue" description="4-aspartylphosphate" evidence="1">
    <location>
        <position position="55"/>
    </location>
</feature>
<dbReference type="SUPFAM" id="SSF52172">
    <property type="entry name" value="CheY-like"/>
    <property type="match status" value="1"/>
</dbReference>
<proteinExistence type="predicted"/>
<keyword evidence="1" id="KW-0597">Phosphoprotein</keyword>
<accession>A0A1V4EWR0</accession>
<dbReference type="Gene3D" id="3.40.50.2300">
    <property type="match status" value="1"/>
</dbReference>
<dbReference type="RefSeq" id="WP_079289717.1">
    <property type="nucleotide sequence ID" value="NZ_MWPS01000003.1"/>
</dbReference>
<organism evidence="3 4">
    <name type="scientific">Ferroacidibacillus organovorans</name>
    <dbReference type="NCBI Taxonomy" id="1765683"/>
    <lineage>
        <taxon>Bacteria</taxon>
        <taxon>Bacillati</taxon>
        <taxon>Bacillota</taxon>
        <taxon>Bacilli</taxon>
        <taxon>Bacillales</taxon>
        <taxon>Alicyclobacillaceae</taxon>
        <taxon>Ferroacidibacillus</taxon>
    </lineage>
</organism>
<evidence type="ECO:0000313" key="3">
    <source>
        <dbReference type="EMBL" id="OPG17373.1"/>
    </source>
</evidence>
<dbReference type="Proteomes" id="UP000190229">
    <property type="component" value="Unassembled WGS sequence"/>
</dbReference>
<dbReference type="PROSITE" id="PS50110">
    <property type="entry name" value="RESPONSE_REGULATORY"/>
    <property type="match status" value="1"/>
</dbReference>
<feature type="domain" description="Response regulatory" evidence="2">
    <location>
        <begin position="3"/>
        <end position="120"/>
    </location>
</feature>
<comment type="caution">
    <text evidence="3">The sequence shown here is derived from an EMBL/GenBank/DDBJ whole genome shotgun (WGS) entry which is preliminary data.</text>
</comment>
<dbReference type="PANTHER" id="PTHR43228:SF1">
    <property type="entry name" value="TWO-COMPONENT RESPONSE REGULATOR ARR22"/>
    <property type="match status" value="1"/>
</dbReference>
<dbReference type="GO" id="GO:0000160">
    <property type="term" value="P:phosphorelay signal transduction system"/>
    <property type="evidence" value="ECO:0007669"/>
    <property type="project" value="InterPro"/>
</dbReference>
<dbReference type="AlphaFoldDB" id="A0A1V4EWR0"/>
<name>A0A1V4EWR0_9BACL</name>
<evidence type="ECO:0000313" key="4">
    <source>
        <dbReference type="Proteomes" id="UP000190229"/>
    </source>
</evidence>
<sequence length="142" mass="16080">MIKILLVDDYPETLEALSQLYELHSNVKIGGCALNGAELFKILEKDNTFDIISIDIQLGKENGLQLCEAIHQKYPNSFILMCSLEASEANQKEAIRAGASYFLAKPISSTSIRKVIEVYKATRMKRAFPEQFDHWVDDLLIK</sequence>
<reference evidence="3 4" key="1">
    <citation type="submission" date="2017-02" db="EMBL/GenBank/DDBJ databases">
        <title>Draft genome of Acidibacillus ferrooxidans Huett2.</title>
        <authorList>
            <person name="Schopf S."/>
        </authorList>
    </citation>
    <scope>NUCLEOTIDE SEQUENCE [LARGE SCALE GENOMIC DNA]</scope>
    <source>
        <strain evidence="3 4">Huett2</strain>
    </source>
</reference>
<dbReference type="InterPro" id="IPR011006">
    <property type="entry name" value="CheY-like_superfamily"/>
</dbReference>
<dbReference type="InterPro" id="IPR001789">
    <property type="entry name" value="Sig_transdc_resp-reg_receiver"/>
</dbReference>
<dbReference type="SMART" id="SM00448">
    <property type="entry name" value="REC"/>
    <property type="match status" value="1"/>
</dbReference>
<dbReference type="EMBL" id="MWPS01000003">
    <property type="protein sequence ID" value="OPG17373.1"/>
    <property type="molecule type" value="Genomic_DNA"/>
</dbReference>